<sequence>MTDPAMYALPAFELPLSKVPPGFEWDDRSLSTTFTEETVEACVNARDTFRGSARCVVSASELTRMQYSNAWDNLRKLGWLPEWANENAEHEPRNAFILCPNHKVFFESYTCFIRYVPSERKFIFVNYNDHESSRKHHGKAVALDISDEHAPFPALFLLHEQRVRGFQPFCDPSPLLPKEVAWQDWLSTWDILRPATEDSLFYREGPPPRRYHQQHVAPVYTGNSNTQPKSGKSLALNNDVIAEILAASRETPTWKAAVVENTSWDGTAEENVRRYQDIMDGRTE</sequence>
<dbReference type="eggNOG" id="ENOG502SN9K">
    <property type="taxonomic scope" value="Eukaryota"/>
</dbReference>
<dbReference type="AlphaFoldDB" id="D8QM02"/>
<dbReference type="HOGENOM" id="CLU_071378_0_0_1"/>
<keyword evidence="2" id="KW-1185">Reference proteome</keyword>
<name>D8QM02_SCHCM</name>
<reference evidence="1 2" key="1">
    <citation type="journal article" date="2010" name="Nat. Biotechnol.">
        <title>Genome sequence of the model mushroom Schizophyllum commune.</title>
        <authorList>
            <person name="Ohm R.A."/>
            <person name="de Jong J.F."/>
            <person name="Lugones L.G."/>
            <person name="Aerts A."/>
            <person name="Kothe E."/>
            <person name="Stajich J.E."/>
            <person name="de Vries R.P."/>
            <person name="Record E."/>
            <person name="Levasseur A."/>
            <person name="Baker S.E."/>
            <person name="Bartholomew K.A."/>
            <person name="Coutinho P.M."/>
            <person name="Erdmann S."/>
            <person name="Fowler T.J."/>
            <person name="Gathman A.C."/>
            <person name="Lombard V."/>
            <person name="Henrissat B."/>
            <person name="Knabe N."/>
            <person name="Kuees U."/>
            <person name="Lilly W.W."/>
            <person name="Lindquist E."/>
            <person name="Lucas S."/>
            <person name="Magnuson J.K."/>
            <person name="Piumi F."/>
            <person name="Raudaskoski M."/>
            <person name="Salamov A."/>
            <person name="Schmutz J."/>
            <person name="Schwarze F.W.M.R."/>
            <person name="vanKuyk P.A."/>
            <person name="Horton J.S."/>
            <person name="Grigoriev I.V."/>
            <person name="Woesten H.A.B."/>
        </authorList>
    </citation>
    <scope>NUCLEOTIDE SEQUENCE [LARGE SCALE GENOMIC DNA]</scope>
    <source>
        <strain evidence="2">H4-8 / FGSC 9210</strain>
    </source>
</reference>
<dbReference type="EMBL" id="GL377319">
    <property type="protein sequence ID" value="EFI91122.1"/>
    <property type="molecule type" value="Genomic_DNA"/>
</dbReference>
<dbReference type="VEuPathDB" id="FungiDB:SCHCODRAFT_02716705"/>
<gene>
    <name evidence="1" type="ORF">SCHCODRAFT_114865</name>
</gene>
<organism evidence="2">
    <name type="scientific">Schizophyllum commune (strain H4-8 / FGSC 9210)</name>
    <name type="common">Split gill fungus</name>
    <dbReference type="NCBI Taxonomy" id="578458"/>
    <lineage>
        <taxon>Eukaryota</taxon>
        <taxon>Fungi</taxon>
        <taxon>Dikarya</taxon>
        <taxon>Basidiomycota</taxon>
        <taxon>Agaricomycotina</taxon>
        <taxon>Agaricomycetes</taxon>
        <taxon>Agaricomycetidae</taxon>
        <taxon>Agaricales</taxon>
        <taxon>Schizophyllaceae</taxon>
        <taxon>Schizophyllum</taxon>
    </lineage>
</organism>
<evidence type="ECO:0000313" key="2">
    <source>
        <dbReference type="Proteomes" id="UP000007431"/>
    </source>
</evidence>
<evidence type="ECO:0008006" key="3">
    <source>
        <dbReference type="Google" id="ProtNLM"/>
    </source>
</evidence>
<dbReference type="InParanoid" id="D8QM02"/>
<dbReference type="OMA" id="RNGILMC"/>
<accession>D8QM02</accession>
<protein>
    <recommendedName>
        <fullName evidence="3">HNH nuclease domain-containing protein</fullName>
    </recommendedName>
</protein>
<proteinExistence type="predicted"/>
<dbReference type="Proteomes" id="UP000007431">
    <property type="component" value="Unassembled WGS sequence"/>
</dbReference>
<feature type="non-terminal residue" evidence="1">
    <location>
        <position position="284"/>
    </location>
</feature>
<evidence type="ECO:0000313" key="1">
    <source>
        <dbReference type="EMBL" id="EFI91122.1"/>
    </source>
</evidence>